<dbReference type="Pfam" id="PF09827">
    <property type="entry name" value="CRISPR_Cas2"/>
    <property type="match status" value="1"/>
</dbReference>
<evidence type="ECO:0000313" key="10">
    <source>
        <dbReference type="EMBL" id="AUB85645.1"/>
    </source>
</evidence>
<dbReference type="GO" id="GO:0046872">
    <property type="term" value="F:metal ion binding"/>
    <property type="evidence" value="ECO:0007669"/>
    <property type="project" value="UniProtKB-UniRule"/>
</dbReference>
<dbReference type="RefSeq" id="WP_100923255.1">
    <property type="nucleotide sequence ID" value="NZ_CP020372.1"/>
</dbReference>
<keyword evidence="6 9" id="KW-0378">Hydrolase</keyword>
<organism evidence="10 11">
    <name type="scientific">Candidatus Thiodictyon syntrophicum</name>
    <dbReference type="NCBI Taxonomy" id="1166950"/>
    <lineage>
        <taxon>Bacteria</taxon>
        <taxon>Pseudomonadati</taxon>
        <taxon>Pseudomonadota</taxon>
        <taxon>Gammaproteobacteria</taxon>
        <taxon>Chromatiales</taxon>
        <taxon>Chromatiaceae</taxon>
        <taxon>Thiodictyon</taxon>
    </lineage>
</organism>
<comment type="cofactor">
    <cofactor evidence="1 9">
        <name>Mg(2+)</name>
        <dbReference type="ChEBI" id="CHEBI:18420"/>
    </cofactor>
</comment>
<dbReference type="HAMAP" id="MF_01471">
    <property type="entry name" value="Cas2"/>
    <property type="match status" value="1"/>
</dbReference>
<evidence type="ECO:0000256" key="7">
    <source>
        <dbReference type="ARBA" id="ARBA00022842"/>
    </source>
</evidence>
<evidence type="ECO:0000256" key="8">
    <source>
        <dbReference type="ARBA" id="ARBA00023118"/>
    </source>
</evidence>
<keyword evidence="10" id="KW-0614">Plasmid</keyword>
<dbReference type="InterPro" id="IPR021127">
    <property type="entry name" value="CRISPR_associated_Cas2"/>
</dbReference>
<dbReference type="PANTHER" id="PTHR34405:SF3">
    <property type="entry name" value="CRISPR-ASSOCIATED ENDORIBONUCLEASE CAS2 3"/>
    <property type="match status" value="1"/>
</dbReference>
<evidence type="ECO:0000256" key="1">
    <source>
        <dbReference type="ARBA" id="ARBA00001946"/>
    </source>
</evidence>
<dbReference type="EMBL" id="CP020372">
    <property type="protein sequence ID" value="AUB85645.1"/>
    <property type="molecule type" value="Genomic_DNA"/>
</dbReference>
<protein>
    <recommendedName>
        <fullName evidence="9">CRISPR-associated endoribonuclease Cas2</fullName>
        <ecNumber evidence="9">3.1.-.-</ecNumber>
    </recommendedName>
</protein>
<evidence type="ECO:0000256" key="5">
    <source>
        <dbReference type="ARBA" id="ARBA00022759"/>
    </source>
</evidence>
<keyword evidence="5 9" id="KW-0255">Endonuclease</keyword>
<dbReference type="InterPro" id="IPR019199">
    <property type="entry name" value="Virulence_VapD/CRISPR_Cas2"/>
</dbReference>
<dbReference type="GO" id="GO:0043571">
    <property type="term" value="P:maintenance of CRISPR repeat elements"/>
    <property type="evidence" value="ECO:0007669"/>
    <property type="project" value="UniProtKB-UniRule"/>
</dbReference>
<evidence type="ECO:0000313" key="11">
    <source>
        <dbReference type="Proteomes" id="UP000232638"/>
    </source>
</evidence>
<dbReference type="GO" id="GO:0051607">
    <property type="term" value="P:defense response to virus"/>
    <property type="evidence" value="ECO:0007669"/>
    <property type="project" value="UniProtKB-UniRule"/>
</dbReference>
<evidence type="ECO:0000256" key="4">
    <source>
        <dbReference type="ARBA" id="ARBA00022723"/>
    </source>
</evidence>
<comment type="similarity">
    <text evidence="2 9">Belongs to the CRISPR-associated endoribonuclease Cas2 protein family.</text>
</comment>
<dbReference type="GO" id="GO:0004521">
    <property type="term" value="F:RNA endonuclease activity"/>
    <property type="evidence" value="ECO:0007669"/>
    <property type="project" value="InterPro"/>
</dbReference>
<dbReference type="PANTHER" id="PTHR34405">
    <property type="entry name" value="CRISPR-ASSOCIATED ENDORIBONUCLEASE CAS2"/>
    <property type="match status" value="1"/>
</dbReference>
<dbReference type="SUPFAM" id="SSF143430">
    <property type="entry name" value="TTP0101/SSO1404-like"/>
    <property type="match status" value="1"/>
</dbReference>
<evidence type="ECO:0000256" key="9">
    <source>
        <dbReference type="HAMAP-Rule" id="MF_01471"/>
    </source>
</evidence>
<dbReference type="AlphaFoldDB" id="A0A2K8UJD5"/>
<accession>A0A2K8UJD5</accession>
<dbReference type="EC" id="3.1.-.-" evidence="9"/>
<keyword evidence="3 9" id="KW-0540">Nuclease</keyword>
<dbReference type="OrthoDB" id="9798176at2"/>
<feature type="binding site" evidence="9">
    <location>
        <position position="9"/>
    </location>
    <ligand>
        <name>Mg(2+)</name>
        <dbReference type="ChEBI" id="CHEBI:18420"/>
        <note>catalytic</note>
    </ligand>
</feature>
<evidence type="ECO:0000256" key="6">
    <source>
        <dbReference type="ARBA" id="ARBA00022801"/>
    </source>
</evidence>
<sequence length="93" mass="10726">MYTYLICYDIEDDRERTRVAKLLERYGERVQYSVFEVHLARQGELAAIKEQLRAILAAADAEVRFYRLTADALADSHRLDGAPLGRRDLVVIL</sequence>
<evidence type="ECO:0000256" key="3">
    <source>
        <dbReference type="ARBA" id="ARBA00022722"/>
    </source>
</evidence>
<proteinExistence type="inferred from homology"/>
<comment type="subunit">
    <text evidence="9">Homodimer, forms a heterotetramer with a Cas1 homodimer.</text>
</comment>
<dbReference type="Gene3D" id="3.30.70.240">
    <property type="match status" value="1"/>
</dbReference>
<name>A0A2K8UJD5_9GAMM</name>
<dbReference type="Proteomes" id="UP000232638">
    <property type="component" value="Plasmid pTs485"/>
</dbReference>
<dbReference type="NCBIfam" id="TIGR01573">
    <property type="entry name" value="cas2"/>
    <property type="match status" value="1"/>
</dbReference>
<keyword evidence="7 9" id="KW-0460">Magnesium</keyword>
<dbReference type="KEGG" id="tsy:THSYN_32635"/>
<dbReference type="GO" id="GO:0016787">
    <property type="term" value="F:hydrolase activity"/>
    <property type="evidence" value="ECO:0007669"/>
    <property type="project" value="UniProtKB-KW"/>
</dbReference>
<evidence type="ECO:0000256" key="2">
    <source>
        <dbReference type="ARBA" id="ARBA00009959"/>
    </source>
</evidence>
<keyword evidence="8 9" id="KW-0051">Antiviral defense</keyword>
<gene>
    <name evidence="9" type="primary">cas2</name>
    <name evidence="10" type="ORF">THSYN_32635</name>
</gene>
<dbReference type="CDD" id="cd09725">
    <property type="entry name" value="Cas2_I_II_III"/>
    <property type="match status" value="1"/>
</dbReference>
<comment type="function">
    <text evidence="9">CRISPR (clustered regularly interspaced short palindromic repeat), is an adaptive immune system that provides protection against mobile genetic elements (viruses, transposable elements and conjugative plasmids). CRISPR clusters contain sequences complementary to antecedent mobile elements and target invading nucleic acids. CRISPR clusters are transcribed and processed into CRISPR RNA (crRNA). Functions as a ssRNA-specific endoribonuclease. Involved in the integration of spacer DNA into the CRISPR cassette.</text>
</comment>
<geneLocation type="plasmid" evidence="11">
    <name>pts485</name>
</geneLocation>
<keyword evidence="4 9" id="KW-0479">Metal-binding</keyword>
<reference evidence="10 11" key="1">
    <citation type="submission" date="2017-03" db="EMBL/GenBank/DDBJ databases">
        <title>Complete genome sequence of Candidatus 'Thiodictyon syntrophicum' sp. nov. strain Cad16T, a photolithoautotroph purple sulfur bacterium isolated from an alpine meromictic lake.</title>
        <authorList>
            <person name="Luedin S.M."/>
            <person name="Pothier J.F."/>
            <person name="Danza F."/>
            <person name="Storelli N."/>
            <person name="Wittwer M."/>
            <person name="Tonolla M."/>
        </authorList>
    </citation>
    <scope>NUCLEOTIDE SEQUENCE [LARGE SCALE GENOMIC DNA]</scope>
    <source>
        <strain evidence="10 11">Cad16T</strain>
        <plasmid evidence="11">Plasmid pts485</plasmid>
    </source>
</reference>
<keyword evidence="11" id="KW-1185">Reference proteome</keyword>